<dbReference type="SUPFAM" id="SSF52317">
    <property type="entry name" value="Class I glutamine amidotransferase-like"/>
    <property type="match status" value="1"/>
</dbReference>
<name>A0ABT4VLR1_9HYPH</name>
<sequence>MVIRYDSPLNLLVSTKGHPFDRNAFSDMFDAMRGMTWTHIEQPATAALLSPEGCADFDAILFYDVPGLQFRTPEPPALFDPPETMKAGFTALLDAGKPMIFLHHAMAGWPTWDPYAEAIGARFFYQPGTYKDRPYPDSGYLFPATYRAKVLAKHPVTSGLGDGFEVTDELYLFEMLETGDDLIPLLAAEHRFTMDEFYSAKNALEARMWTRDGWTHGPGTNLVAWAKRSGNAPTVTVQMGNDGKTFGNENFRTLVRNAVDWVTSDEAARWARNAA</sequence>
<evidence type="ECO:0000313" key="3">
    <source>
        <dbReference type="Proteomes" id="UP001148313"/>
    </source>
</evidence>
<feature type="domain" description="ThuA-like" evidence="1">
    <location>
        <begin position="37"/>
        <end position="262"/>
    </location>
</feature>
<proteinExistence type="predicted"/>
<reference evidence="2" key="1">
    <citation type="submission" date="2022-11" db="EMBL/GenBank/DDBJ databases">
        <title>Hoeflea poritis sp. nov., isolated from scleractinian coral Porites lutea.</title>
        <authorList>
            <person name="Zhang G."/>
            <person name="Wei Q."/>
            <person name="Cai L."/>
        </authorList>
    </citation>
    <scope>NUCLEOTIDE SEQUENCE</scope>
    <source>
        <strain evidence="2">E7-10</strain>
    </source>
</reference>
<dbReference type="InterPro" id="IPR029062">
    <property type="entry name" value="Class_I_gatase-like"/>
</dbReference>
<evidence type="ECO:0000313" key="2">
    <source>
        <dbReference type="EMBL" id="MDA4845100.1"/>
    </source>
</evidence>
<dbReference type="RefSeq" id="WP_271088662.1">
    <property type="nucleotide sequence ID" value="NZ_JAPJZH010000003.1"/>
</dbReference>
<keyword evidence="3" id="KW-1185">Reference proteome</keyword>
<dbReference type="Pfam" id="PF06283">
    <property type="entry name" value="ThuA"/>
    <property type="match status" value="1"/>
</dbReference>
<dbReference type="EMBL" id="JAPJZH010000003">
    <property type="protein sequence ID" value="MDA4845100.1"/>
    <property type="molecule type" value="Genomic_DNA"/>
</dbReference>
<dbReference type="Proteomes" id="UP001148313">
    <property type="component" value="Unassembled WGS sequence"/>
</dbReference>
<protein>
    <submittedName>
        <fullName evidence="2">ThuA domain-containing protein</fullName>
    </submittedName>
</protein>
<gene>
    <name evidence="2" type="ORF">OOZ53_07040</name>
</gene>
<accession>A0ABT4VLR1</accession>
<dbReference type="InterPro" id="IPR029010">
    <property type="entry name" value="ThuA-like"/>
</dbReference>
<organism evidence="2 3">
    <name type="scientific">Hoeflea poritis</name>
    <dbReference type="NCBI Taxonomy" id="2993659"/>
    <lineage>
        <taxon>Bacteria</taxon>
        <taxon>Pseudomonadati</taxon>
        <taxon>Pseudomonadota</taxon>
        <taxon>Alphaproteobacteria</taxon>
        <taxon>Hyphomicrobiales</taxon>
        <taxon>Rhizobiaceae</taxon>
        <taxon>Hoeflea</taxon>
    </lineage>
</organism>
<comment type="caution">
    <text evidence="2">The sequence shown here is derived from an EMBL/GenBank/DDBJ whole genome shotgun (WGS) entry which is preliminary data.</text>
</comment>
<evidence type="ECO:0000259" key="1">
    <source>
        <dbReference type="Pfam" id="PF06283"/>
    </source>
</evidence>
<dbReference type="Gene3D" id="3.40.50.880">
    <property type="match status" value="1"/>
</dbReference>